<dbReference type="AlphaFoldDB" id="E6LP02"/>
<sequence length="82" mass="9191">MNNKWSPSFSDVKSETNSRPCLLGFAAGSPYSKNVGHITACVGIRSAKSGQFCKFMDGWSSQVVEKQWGNYNDFMSKVRIYK</sequence>
<organism evidence="1 2">
    <name type="scientific">Lachnoanaerobaculum saburreum DSM 3986</name>
    <dbReference type="NCBI Taxonomy" id="887325"/>
    <lineage>
        <taxon>Bacteria</taxon>
        <taxon>Bacillati</taxon>
        <taxon>Bacillota</taxon>
        <taxon>Clostridia</taxon>
        <taxon>Lachnospirales</taxon>
        <taxon>Lachnospiraceae</taxon>
        <taxon>Lachnoanaerobaculum</taxon>
    </lineage>
</organism>
<evidence type="ECO:0000313" key="2">
    <source>
        <dbReference type="Proteomes" id="UP000003434"/>
    </source>
</evidence>
<dbReference type="HOGENOM" id="CLU_2554055_0_0_9"/>
<accession>E6LP02</accession>
<dbReference type="RefSeq" id="WP_008751452.1">
    <property type="nucleotide sequence ID" value="NZ_GL622296.1"/>
</dbReference>
<gene>
    <name evidence="1" type="ORF">HMPREF0381_1687</name>
</gene>
<evidence type="ECO:0008006" key="3">
    <source>
        <dbReference type="Google" id="ProtNLM"/>
    </source>
</evidence>
<dbReference type="Proteomes" id="UP000003434">
    <property type="component" value="Unassembled WGS sequence"/>
</dbReference>
<dbReference type="EMBL" id="AEPW01000073">
    <property type="protein sequence ID" value="EFU76423.1"/>
    <property type="molecule type" value="Genomic_DNA"/>
</dbReference>
<name>E6LP02_9FIRM</name>
<proteinExistence type="predicted"/>
<reference evidence="1 2" key="1">
    <citation type="submission" date="2010-12" db="EMBL/GenBank/DDBJ databases">
        <authorList>
            <person name="Muzny D."/>
            <person name="Qin X."/>
            <person name="Deng J."/>
            <person name="Jiang H."/>
            <person name="Liu Y."/>
            <person name="Qu J."/>
            <person name="Song X.-Z."/>
            <person name="Zhang L."/>
            <person name="Thornton R."/>
            <person name="Coyle M."/>
            <person name="Francisco L."/>
            <person name="Jackson L."/>
            <person name="Javaid M."/>
            <person name="Korchina V."/>
            <person name="Kovar C."/>
            <person name="Mata R."/>
            <person name="Mathew T."/>
            <person name="Ngo R."/>
            <person name="Nguyen L."/>
            <person name="Nguyen N."/>
            <person name="Okwuonu G."/>
            <person name="Ongeri F."/>
            <person name="Pham C."/>
            <person name="Simmons D."/>
            <person name="Wilczek-Boney K."/>
            <person name="Hale W."/>
            <person name="Jakkamsetti A."/>
            <person name="Pham P."/>
            <person name="Ruth R."/>
            <person name="San Lucas F."/>
            <person name="Warren J."/>
            <person name="Zhang J."/>
            <person name="Zhao Z."/>
            <person name="Zhou C."/>
            <person name="Zhu D."/>
            <person name="Lee S."/>
            <person name="Bess C."/>
            <person name="Blankenburg K."/>
            <person name="Forbes L."/>
            <person name="Fu Q."/>
            <person name="Gubbala S."/>
            <person name="Hirani K."/>
            <person name="Jayaseelan J.C."/>
            <person name="Lara F."/>
            <person name="Munidasa M."/>
            <person name="Palculict T."/>
            <person name="Patil S."/>
            <person name="Pu L.-L."/>
            <person name="Saada N."/>
            <person name="Tang L."/>
            <person name="Weissenberger G."/>
            <person name="Zhu Y."/>
            <person name="Hemphill L."/>
            <person name="Shang Y."/>
            <person name="Youmans B."/>
            <person name="Ayvaz T."/>
            <person name="Ross M."/>
            <person name="Santibanez J."/>
            <person name="Aqrawi P."/>
            <person name="Gross S."/>
            <person name="Joshi V."/>
            <person name="Fowler G."/>
            <person name="Nazareth L."/>
            <person name="Reid J."/>
            <person name="Worley K."/>
            <person name="Petrosino J."/>
            <person name="Highlander S."/>
            <person name="Gibbs R."/>
        </authorList>
    </citation>
    <scope>NUCLEOTIDE SEQUENCE [LARGE SCALE GENOMIC DNA]</scope>
    <source>
        <strain evidence="1 2">DSM 3986</strain>
    </source>
</reference>
<comment type="caution">
    <text evidence="1">The sequence shown here is derived from an EMBL/GenBank/DDBJ whole genome shotgun (WGS) entry which is preliminary data.</text>
</comment>
<evidence type="ECO:0000313" key="1">
    <source>
        <dbReference type="EMBL" id="EFU76423.1"/>
    </source>
</evidence>
<protein>
    <recommendedName>
        <fullName evidence="3">Peptidase C51 domain-containing protein</fullName>
    </recommendedName>
</protein>